<feature type="signal peptide" evidence="2">
    <location>
        <begin position="1"/>
        <end position="29"/>
    </location>
</feature>
<gene>
    <name evidence="3" type="ORF">SMD27_21650</name>
</gene>
<feature type="region of interest" description="Disordered" evidence="1">
    <location>
        <begin position="37"/>
        <end position="91"/>
    </location>
</feature>
<dbReference type="EMBL" id="JAXCLW010000010">
    <property type="protein sequence ID" value="MDY0885460.1"/>
    <property type="molecule type" value="Genomic_DNA"/>
</dbReference>
<reference evidence="3 4" key="1">
    <citation type="journal article" date="2016" name="Antonie Van Leeuwenhoek">
        <title>Dongia soli sp. nov., isolated from soil from Dokdo, Korea.</title>
        <authorList>
            <person name="Kim D.U."/>
            <person name="Lee H."/>
            <person name="Kim H."/>
            <person name="Kim S.G."/>
            <person name="Ka J.O."/>
        </authorList>
    </citation>
    <scope>NUCLEOTIDE SEQUENCE [LARGE SCALE GENOMIC DNA]</scope>
    <source>
        <strain evidence="3 4">D78</strain>
    </source>
</reference>
<keyword evidence="4" id="KW-1185">Reference proteome</keyword>
<evidence type="ECO:0000256" key="2">
    <source>
        <dbReference type="SAM" id="SignalP"/>
    </source>
</evidence>
<dbReference type="RefSeq" id="WP_320510534.1">
    <property type="nucleotide sequence ID" value="NZ_JAXCLW010000010.1"/>
</dbReference>
<keyword evidence="2" id="KW-0732">Signal</keyword>
<protein>
    <recommendedName>
        <fullName evidence="5">Adenylate cyclase</fullName>
    </recommendedName>
</protein>
<comment type="caution">
    <text evidence="3">The sequence shown here is derived from an EMBL/GenBank/DDBJ whole genome shotgun (WGS) entry which is preliminary data.</text>
</comment>
<sequence>MEHLLMKHLLTPMMLGISLLITSTGLALAADVHAVTGTKGQPNQTIGSRQTGSVTPGHASTAPGSAFNPNGNAGTHYAGTQPQNSKNLKSVSQYDVAGFQQSHKK</sequence>
<evidence type="ECO:0000313" key="3">
    <source>
        <dbReference type="EMBL" id="MDY0885460.1"/>
    </source>
</evidence>
<feature type="compositionally biased region" description="Polar residues" evidence="1">
    <location>
        <begin position="67"/>
        <end position="91"/>
    </location>
</feature>
<feature type="compositionally biased region" description="Polar residues" evidence="1">
    <location>
        <begin position="38"/>
        <end position="54"/>
    </location>
</feature>
<evidence type="ECO:0008006" key="5">
    <source>
        <dbReference type="Google" id="ProtNLM"/>
    </source>
</evidence>
<name>A0ABU5EGC0_9PROT</name>
<evidence type="ECO:0000313" key="4">
    <source>
        <dbReference type="Proteomes" id="UP001279642"/>
    </source>
</evidence>
<accession>A0ABU5EGC0</accession>
<organism evidence="3 4">
    <name type="scientific">Dongia soli</name>
    <dbReference type="NCBI Taxonomy" id="600628"/>
    <lineage>
        <taxon>Bacteria</taxon>
        <taxon>Pseudomonadati</taxon>
        <taxon>Pseudomonadota</taxon>
        <taxon>Alphaproteobacteria</taxon>
        <taxon>Rhodospirillales</taxon>
        <taxon>Dongiaceae</taxon>
        <taxon>Dongia</taxon>
    </lineage>
</organism>
<proteinExistence type="predicted"/>
<dbReference type="Proteomes" id="UP001279642">
    <property type="component" value="Unassembled WGS sequence"/>
</dbReference>
<evidence type="ECO:0000256" key="1">
    <source>
        <dbReference type="SAM" id="MobiDB-lite"/>
    </source>
</evidence>
<feature type="chain" id="PRO_5047219949" description="Adenylate cyclase" evidence="2">
    <location>
        <begin position="30"/>
        <end position="105"/>
    </location>
</feature>